<proteinExistence type="inferred from homology"/>
<feature type="transmembrane region" description="Helical" evidence="7">
    <location>
        <begin position="93"/>
        <end position="114"/>
    </location>
</feature>
<dbReference type="PANTHER" id="PTHR43201">
    <property type="entry name" value="ACYL-COA SYNTHETASE"/>
    <property type="match status" value="1"/>
</dbReference>
<keyword evidence="7" id="KW-0472">Membrane</keyword>
<keyword evidence="7" id="KW-0812">Transmembrane</keyword>
<dbReference type="WBParaSite" id="GPUH_0000309501-mRNA-1">
    <property type="protein sequence ID" value="GPUH_0000309501-mRNA-1"/>
    <property type="gene ID" value="GPUH_0000309501"/>
</dbReference>
<evidence type="ECO:0000259" key="8">
    <source>
        <dbReference type="Pfam" id="PF00501"/>
    </source>
</evidence>
<dbReference type="GO" id="GO:0031956">
    <property type="term" value="F:medium-chain fatty acid-CoA ligase activity"/>
    <property type="evidence" value="ECO:0007669"/>
    <property type="project" value="UniProtKB-EC"/>
</dbReference>
<evidence type="ECO:0000256" key="4">
    <source>
        <dbReference type="ARBA" id="ARBA00039638"/>
    </source>
</evidence>
<reference evidence="11" key="1">
    <citation type="submission" date="2016-06" db="UniProtKB">
        <authorList>
            <consortium name="WormBaseParasite"/>
        </authorList>
    </citation>
    <scope>IDENTIFICATION</scope>
</reference>
<sequence length="120" mass="13440">APLNGDASAQSENAAKKSYVHGVSSVPLLFDTIGDRLRMAVEKVPDREFVIFKRDGIRKTYQQLLYDCEKLASGLLHLGLDRGDRIGMWGPNLYEWIVCQFASALAGMIMVRLINDIQKI</sequence>
<evidence type="ECO:0000313" key="11">
    <source>
        <dbReference type="WBParaSite" id="GPUH_0000309501-mRNA-1"/>
    </source>
</evidence>
<evidence type="ECO:0000256" key="5">
    <source>
        <dbReference type="ARBA" id="ARBA00047319"/>
    </source>
</evidence>
<dbReference type="InterPro" id="IPR000873">
    <property type="entry name" value="AMP-dep_synth/lig_dom"/>
</dbReference>
<keyword evidence="10" id="KW-1185">Reference proteome</keyword>
<evidence type="ECO:0000256" key="2">
    <source>
        <dbReference type="ARBA" id="ARBA00022598"/>
    </source>
</evidence>
<dbReference type="EMBL" id="UYRT01005041">
    <property type="protein sequence ID" value="VDK37781.1"/>
    <property type="molecule type" value="Genomic_DNA"/>
</dbReference>
<accession>A0A183D2Z9</accession>
<dbReference type="AlphaFoldDB" id="A0A183D2Z9"/>
<comment type="catalytic activity">
    <reaction evidence="5">
        <text>octanoate + ATP + CoA = octanoyl-CoA + AMP + diphosphate</text>
        <dbReference type="Rhea" id="RHEA:33631"/>
        <dbReference type="ChEBI" id="CHEBI:25646"/>
        <dbReference type="ChEBI" id="CHEBI:30616"/>
        <dbReference type="ChEBI" id="CHEBI:33019"/>
        <dbReference type="ChEBI" id="CHEBI:57287"/>
        <dbReference type="ChEBI" id="CHEBI:57386"/>
        <dbReference type="ChEBI" id="CHEBI:456215"/>
    </reaction>
</comment>
<dbReference type="PANTHER" id="PTHR43201:SF5">
    <property type="entry name" value="MEDIUM-CHAIN ACYL-COA LIGASE ACSF2, MITOCHONDRIAL"/>
    <property type="match status" value="1"/>
</dbReference>
<dbReference type="SUPFAM" id="SSF56801">
    <property type="entry name" value="Acetyl-CoA synthetase-like"/>
    <property type="match status" value="1"/>
</dbReference>
<organism evidence="11">
    <name type="scientific">Gongylonema pulchrum</name>
    <dbReference type="NCBI Taxonomy" id="637853"/>
    <lineage>
        <taxon>Eukaryota</taxon>
        <taxon>Metazoa</taxon>
        <taxon>Ecdysozoa</taxon>
        <taxon>Nematoda</taxon>
        <taxon>Chromadorea</taxon>
        <taxon>Rhabditida</taxon>
        <taxon>Spirurina</taxon>
        <taxon>Spiruromorpha</taxon>
        <taxon>Spiruroidea</taxon>
        <taxon>Gongylonematidae</taxon>
        <taxon>Gongylonema</taxon>
    </lineage>
</organism>
<evidence type="ECO:0000256" key="3">
    <source>
        <dbReference type="ARBA" id="ARBA00037247"/>
    </source>
</evidence>
<evidence type="ECO:0000256" key="7">
    <source>
        <dbReference type="SAM" id="Phobius"/>
    </source>
</evidence>
<feature type="domain" description="AMP-dependent synthetase/ligase" evidence="8">
    <location>
        <begin position="39"/>
        <end position="113"/>
    </location>
</feature>
<dbReference type="Proteomes" id="UP000271098">
    <property type="component" value="Unassembled WGS sequence"/>
</dbReference>
<name>A0A183D2Z9_9BILA</name>
<dbReference type="Gene3D" id="3.40.50.980">
    <property type="match status" value="1"/>
</dbReference>
<dbReference type="Pfam" id="PF00501">
    <property type="entry name" value="AMP-binding"/>
    <property type="match status" value="1"/>
</dbReference>
<comment type="catalytic activity">
    <reaction evidence="6">
        <text>a medium-chain fatty acid + ATP + CoA = a medium-chain fatty acyl-CoA + AMP + diphosphate</text>
        <dbReference type="Rhea" id="RHEA:48340"/>
        <dbReference type="ChEBI" id="CHEBI:30616"/>
        <dbReference type="ChEBI" id="CHEBI:33019"/>
        <dbReference type="ChEBI" id="CHEBI:57287"/>
        <dbReference type="ChEBI" id="CHEBI:59558"/>
        <dbReference type="ChEBI" id="CHEBI:90546"/>
        <dbReference type="ChEBI" id="CHEBI:456215"/>
        <dbReference type="EC" id="6.2.1.2"/>
    </reaction>
</comment>
<comment type="similarity">
    <text evidence="1">Belongs to the ATP-dependent AMP-binding enzyme family.</text>
</comment>
<evidence type="ECO:0000313" key="10">
    <source>
        <dbReference type="Proteomes" id="UP000271098"/>
    </source>
</evidence>
<evidence type="ECO:0000313" key="9">
    <source>
        <dbReference type="EMBL" id="VDK37781.1"/>
    </source>
</evidence>
<evidence type="ECO:0000256" key="6">
    <source>
        <dbReference type="ARBA" id="ARBA00048277"/>
    </source>
</evidence>
<comment type="function">
    <text evidence="3">Acyl-CoA synthases catalyze the initial reaction in fatty acid metabolism, by forming a thioester with CoA. Has some preference toward medium-chain substrates. Plays a role in adipocyte differentiation.</text>
</comment>
<dbReference type="OrthoDB" id="1700726at2759"/>
<dbReference type="GO" id="GO:0006631">
    <property type="term" value="P:fatty acid metabolic process"/>
    <property type="evidence" value="ECO:0007669"/>
    <property type="project" value="TreeGrafter"/>
</dbReference>
<gene>
    <name evidence="9" type="ORF">GPUH_LOCUS3090</name>
</gene>
<evidence type="ECO:0000256" key="1">
    <source>
        <dbReference type="ARBA" id="ARBA00006432"/>
    </source>
</evidence>
<reference evidence="9 10" key="2">
    <citation type="submission" date="2018-11" db="EMBL/GenBank/DDBJ databases">
        <authorList>
            <consortium name="Pathogen Informatics"/>
        </authorList>
    </citation>
    <scope>NUCLEOTIDE SEQUENCE [LARGE SCALE GENOMIC DNA]</scope>
</reference>
<keyword evidence="2" id="KW-0436">Ligase</keyword>
<protein>
    <recommendedName>
        <fullName evidence="4">Medium-chain acyl-CoA ligase ACSF2, mitochondrial</fullName>
    </recommendedName>
</protein>
<keyword evidence="7" id="KW-1133">Transmembrane helix</keyword>